<sequence>MSLEKNIARFIKNRGIQLTVISRATGIPYMALYDTFFNEKKERQIRGKELIAVSDFLGINPKEFTDNSDGEGTREK</sequence>
<dbReference type="RefSeq" id="WP_215629260.1">
    <property type="nucleotide sequence ID" value="NZ_JAQLGH010000021.1"/>
</dbReference>
<accession>A0AAW6ATT7</accession>
<protein>
    <recommendedName>
        <fullName evidence="3">XRE family transcriptional regulator</fullName>
    </recommendedName>
</protein>
<evidence type="ECO:0008006" key="3">
    <source>
        <dbReference type="Google" id="ProtNLM"/>
    </source>
</evidence>
<evidence type="ECO:0000313" key="2">
    <source>
        <dbReference type="Proteomes" id="UP001300871"/>
    </source>
</evidence>
<reference evidence="1" key="1">
    <citation type="submission" date="2023-01" db="EMBL/GenBank/DDBJ databases">
        <title>Human gut microbiome strain richness.</title>
        <authorList>
            <person name="Chen-Liaw A."/>
        </authorList>
    </citation>
    <scope>NUCLEOTIDE SEQUENCE</scope>
    <source>
        <strain evidence="1">B1_m1001713B170214d0_201011</strain>
    </source>
</reference>
<name>A0AAW6ATT7_CLOSY</name>
<evidence type="ECO:0000313" key="1">
    <source>
        <dbReference type="EMBL" id="MDB2000463.1"/>
    </source>
</evidence>
<dbReference type="GO" id="GO:0003677">
    <property type="term" value="F:DNA binding"/>
    <property type="evidence" value="ECO:0007669"/>
    <property type="project" value="InterPro"/>
</dbReference>
<dbReference type="EMBL" id="JAQLGM010000020">
    <property type="protein sequence ID" value="MDB2000463.1"/>
    <property type="molecule type" value="Genomic_DNA"/>
</dbReference>
<organism evidence="1 2">
    <name type="scientific">Clostridium symbiosum</name>
    <name type="common">Bacteroides symbiosus</name>
    <dbReference type="NCBI Taxonomy" id="1512"/>
    <lineage>
        <taxon>Bacteria</taxon>
        <taxon>Bacillati</taxon>
        <taxon>Bacillota</taxon>
        <taxon>Clostridia</taxon>
        <taxon>Lachnospirales</taxon>
        <taxon>Lachnospiraceae</taxon>
        <taxon>Otoolea</taxon>
    </lineage>
</organism>
<comment type="caution">
    <text evidence="1">The sequence shown here is derived from an EMBL/GenBank/DDBJ whole genome shotgun (WGS) entry which is preliminary data.</text>
</comment>
<dbReference type="Proteomes" id="UP001300871">
    <property type="component" value="Unassembled WGS sequence"/>
</dbReference>
<dbReference type="Gene3D" id="1.10.260.40">
    <property type="entry name" value="lambda repressor-like DNA-binding domains"/>
    <property type="match status" value="1"/>
</dbReference>
<gene>
    <name evidence="1" type="ORF">PM006_09645</name>
</gene>
<dbReference type="AlphaFoldDB" id="A0AAW6ATT7"/>
<proteinExistence type="predicted"/>
<dbReference type="InterPro" id="IPR010982">
    <property type="entry name" value="Lambda_DNA-bd_dom_sf"/>
</dbReference>